<feature type="region of interest" description="Disordered" evidence="1">
    <location>
        <begin position="22"/>
        <end position="68"/>
    </location>
</feature>
<dbReference type="Proteomes" id="UP001054252">
    <property type="component" value="Unassembled WGS sequence"/>
</dbReference>
<feature type="compositionally biased region" description="Basic and acidic residues" evidence="1">
    <location>
        <begin position="35"/>
        <end position="45"/>
    </location>
</feature>
<keyword evidence="3" id="KW-1185">Reference proteome</keyword>
<sequence length="380" mass="42403">MQSSLPIKVGIKLDVVPEPPFVKEASQHSSTADKSTTDVPKEGKCASKSQTNGDQNGVHGKKHGGSCHRHQLDEPRFLVNIGTLDSDEEQTQLPETTVWICCDVYDTGIGIPVAPAQSFYVVIFSNLETVYIKVELMGGRLTVSSRVHCGSTFTYILPYKNSLPGDNSDDPDELSDVADHDAAIDDSTAGFFQFHPRTLGSVFSSNGSSRIQKLMPHNIGQLGDGLEGLWKRVIWEKYYGGQKEVEVTSFASLKMSRVWKDIVSVGSGSERLLEMLVKGFKWKVGDGSCVNFWSDKWVGEKPLKDLFPRWRHGCIGRAAGEEEQLRELINGVKLRIDGVDSWRWIHSGDGSYSYSYSVHIKWQSSFTRFNFKAQDPSCRR</sequence>
<evidence type="ECO:0000256" key="1">
    <source>
        <dbReference type="SAM" id="MobiDB-lite"/>
    </source>
</evidence>
<dbReference type="SUPFAM" id="SSF55874">
    <property type="entry name" value="ATPase domain of HSP90 chaperone/DNA topoisomerase II/histidine kinase"/>
    <property type="match status" value="1"/>
</dbReference>
<organism evidence="2 3">
    <name type="scientific">Rubroshorea leprosula</name>
    <dbReference type="NCBI Taxonomy" id="152421"/>
    <lineage>
        <taxon>Eukaryota</taxon>
        <taxon>Viridiplantae</taxon>
        <taxon>Streptophyta</taxon>
        <taxon>Embryophyta</taxon>
        <taxon>Tracheophyta</taxon>
        <taxon>Spermatophyta</taxon>
        <taxon>Magnoliopsida</taxon>
        <taxon>eudicotyledons</taxon>
        <taxon>Gunneridae</taxon>
        <taxon>Pentapetalae</taxon>
        <taxon>rosids</taxon>
        <taxon>malvids</taxon>
        <taxon>Malvales</taxon>
        <taxon>Dipterocarpaceae</taxon>
        <taxon>Rubroshorea</taxon>
    </lineage>
</organism>
<dbReference type="InterPro" id="IPR036890">
    <property type="entry name" value="HATPase_C_sf"/>
</dbReference>
<evidence type="ECO:0000313" key="3">
    <source>
        <dbReference type="Proteomes" id="UP001054252"/>
    </source>
</evidence>
<gene>
    <name evidence="2" type="ORF">SLEP1_g15434</name>
</gene>
<reference evidence="2 3" key="1">
    <citation type="journal article" date="2021" name="Commun. Biol.">
        <title>The genome of Shorea leprosula (Dipterocarpaceae) highlights the ecological relevance of drought in aseasonal tropical rainforests.</title>
        <authorList>
            <person name="Ng K.K.S."/>
            <person name="Kobayashi M.J."/>
            <person name="Fawcett J.A."/>
            <person name="Hatakeyama M."/>
            <person name="Paape T."/>
            <person name="Ng C.H."/>
            <person name="Ang C.C."/>
            <person name="Tnah L.H."/>
            <person name="Lee C.T."/>
            <person name="Nishiyama T."/>
            <person name="Sese J."/>
            <person name="O'Brien M.J."/>
            <person name="Copetti D."/>
            <person name="Mohd Noor M.I."/>
            <person name="Ong R.C."/>
            <person name="Putra M."/>
            <person name="Sireger I.Z."/>
            <person name="Indrioko S."/>
            <person name="Kosugi Y."/>
            <person name="Izuno A."/>
            <person name="Isagi Y."/>
            <person name="Lee S.L."/>
            <person name="Shimizu K.K."/>
        </authorList>
    </citation>
    <scope>NUCLEOTIDE SEQUENCE [LARGE SCALE GENOMIC DNA]</scope>
    <source>
        <strain evidence="2">214</strain>
    </source>
</reference>
<protein>
    <submittedName>
        <fullName evidence="2">Uncharacterized protein</fullName>
    </submittedName>
</protein>
<proteinExistence type="predicted"/>
<dbReference type="Gene3D" id="3.30.565.10">
    <property type="entry name" value="Histidine kinase-like ATPase, C-terminal domain"/>
    <property type="match status" value="1"/>
</dbReference>
<evidence type="ECO:0000313" key="2">
    <source>
        <dbReference type="EMBL" id="GKV03066.1"/>
    </source>
</evidence>
<name>A0AAV5IMC2_9ROSI</name>
<accession>A0AAV5IMC2</accession>
<feature type="compositionally biased region" description="Basic residues" evidence="1">
    <location>
        <begin position="59"/>
        <end position="68"/>
    </location>
</feature>
<comment type="caution">
    <text evidence="2">The sequence shown here is derived from an EMBL/GenBank/DDBJ whole genome shotgun (WGS) entry which is preliminary data.</text>
</comment>
<dbReference type="AlphaFoldDB" id="A0AAV5IMC2"/>
<dbReference type="EMBL" id="BPVZ01000020">
    <property type="protein sequence ID" value="GKV03066.1"/>
    <property type="molecule type" value="Genomic_DNA"/>
</dbReference>